<evidence type="ECO:0000259" key="8">
    <source>
        <dbReference type="PROSITE" id="PS50928"/>
    </source>
</evidence>
<dbReference type="Proteomes" id="UP000199622">
    <property type="component" value="Unassembled WGS sequence"/>
</dbReference>
<evidence type="ECO:0000256" key="4">
    <source>
        <dbReference type="ARBA" id="ARBA00022692"/>
    </source>
</evidence>
<dbReference type="InterPro" id="IPR000515">
    <property type="entry name" value="MetI-like"/>
</dbReference>
<feature type="transmembrane region" description="Helical" evidence="7">
    <location>
        <begin position="108"/>
        <end position="128"/>
    </location>
</feature>
<dbReference type="EMBL" id="FNSO01000004">
    <property type="protein sequence ID" value="SED12746.1"/>
    <property type="molecule type" value="Genomic_DNA"/>
</dbReference>
<keyword evidence="5 7" id="KW-1133">Transmembrane helix</keyword>
<dbReference type="PANTHER" id="PTHR43744:SF3">
    <property type="entry name" value="LACTOSE TRANSPORT SYSTEM PERMEASE PROTEIN LACG"/>
    <property type="match status" value="1"/>
</dbReference>
<feature type="transmembrane region" description="Helical" evidence="7">
    <location>
        <begin position="77"/>
        <end position="96"/>
    </location>
</feature>
<name>A0A1H4Y438_9PSEU</name>
<reference evidence="10" key="1">
    <citation type="submission" date="2016-10" db="EMBL/GenBank/DDBJ databases">
        <authorList>
            <person name="Varghese N."/>
            <person name="Submissions S."/>
        </authorList>
    </citation>
    <scope>NUCLEOTIDE SEQUENCE [LARGE SCALE GENOMIC DNA]</scope>
    <source>
        <strain evidence="10">DSM 44544</strain>
    </source>
</reference>
<keyword evidence="6 7" id="KW-0472">Membrane</keyword>
<dbReference type="SUPFAM" id="SSF161098">
    <property type="entry name" value="MetI-like"/>
    <property type="match status" value="1"/>
</dbReference>
<evidence type="ECO:0000256" key="1">
    <source>
        <dbReference type="ARBA" id="ARBA00004651"/>
    </source>
</evidence>
<dbReference type="PANTHER" id="PTHR43744">
    <property type="entry name" value="ABC TRANSPORTER PERMEASE PROTEIN MG189-RELATED-RELATED"/>
    <property type="match status" value="1"/>
</dbReference>
<keyword evidence="10" id="KW-1185">Reference proteome</keyword>
<proteinExistence type="inferred from homology"/>
<comment type="subcellular location">
    <subcellularLocation>
        <location evidence="1 7">Cell membrane</location>
        <topology evidence="1 7">Multi-pass membrane protein</topology>
    </subcellularLocation>
</comment>
<keyword evidence="2 7" id="KW-0813">Transport</keyword>
<feature type="domain" description="ABC transmembrane type-1" evidence="8">
    <location>
        <begin position="73"/>
        <end position="266"/>
    </location>
</feature>
<feature type="transmembrane region" description="Helical" evidence="7">
    <location>
        <begin position="140"/>
        <end position="162"/>
    </location>
</feature>
<keyword evidence="4 7" id="KW-0812">Transmembrane</keyword>
<evidence type="ECO:0000256" key="5">
    <source>
        <dbReference type="ARBA" id="ARBA00022989"/>
    </source>
</evidence>
<dbReference type="CDD" id="cd06261">
    <property type="entry name" value="TM_PBP2"/>
    <property type="match status" value="1"/>
</dbReference>
<evidence type="ECO:0000256" key="2">
    <source>
        <dbReference type="ARBA" id="ARBA00022448"/>
    </source>
</evidence>
<dbReference type="InterPro" id="IPR035906">
    <property type="entry name" value="MetI-like_sf"/>
</dbReference>
<evidence type="ECO:0000313" key="10">
    <source>
        <dbReference type="Proteomes" id="UP000199622"/>
    </source>
</evidence>
<keyword evidence="3" id="KW-1003">Cell membrane</keyword>
<evidence type="ECO:0000256" key="6">
    <source>
        <dbReference type="ARBA" id="ARBA00023136"/>
    </source>
</evidence>
<dbReference type="RefSeq" id="WP_091314541.1">
    <property type="nucleotide sequence ID" value="NZ_FNSO01000004.1"/>
</dbReference>
<accession>A0A1H4Y438</accession>
<dbReference type="Pfam" id="PF00528">
    <property type="entry name" value="BPD_transp_1"/>
    <property type="match status" value="1"/>
</dbReference>
<evidence type="ECO:0000256" key="7">
    <source>
        <dbReference type="RuleBase" id="RU363032"/>
    </source>
</evidence>
<dbReference type="GO" id="GO:0055085">
    <property type="term" value="P:transmembrane transport"/>
    <property type="evidence" value="ECO:0007669"/>
    <property type="project" value="InterPro"/>
</dbReference>
<dbReference type="GO" id="GO:0005886">
    <property type="term" value="C:plasma membrane"/>
    <property type="evidence" value="ECO:0007669"/>
    <property type="project" value="UniProtKB-SubCell"/>
</dbReference>
<gene>
    <name evidence="9" type="ORF">SAMN04489727_6534</name>
</gene>
<dbReference type="OrthoDB" id="9794684at2"/>
<dbReference type="PROSITE" id="PS50928">
    <property type="entry name" value="ABC_TM1"/>
    <property type="match status" value="1"/>
</dbReference>
<dbReference type="AlphaFoldDB" id="A0A1H4Y438"/>
<dbReference type="Gene3D" id="1.10.3720.10">
    <property type="entry name" value="MetI-like"/>
    <property type="match status" value="1"/>
</dbReference>
<evidence type="ECO:0000256" key="3">
    <source>
        <dbReference type="ARBA" id="ARBA00022475"/>
    </source>
</evidence>
<organism evidence="9 10">
    <name type="scientific">Amycolatopsis tolypomycina</name>
    <dbReference type="NCBI Taxonomy" id="208445"/>
    <lineage>
        <taxon>Bacteria</taxon>
        <taxon>Bacillati</taxon>
        <taxon>Actinomycetota</taxon>
        <taxon>Actinomycetes</taxon>
        <taxon>Pseudonocardiales</taxon>
        <taxon>Pseudonocardiaceae</taxon>
        <taxon>Amycolatopsis</taxon>
    </lineage>
</organism>
<protein>
    <submittedName>
        <fullName evidence="9">Carbohydrate ABC transporter membrane protein 2, CUT1 family</fullName>
    </submittedName>
</protein>
<sequence length="281" mass="30507">MTSISKTSRRLIRPLVLLLVALPWVVLPLWLLLVNSAKPLSEASSLSLSLPAKWALGDNYSTVLGEGHYGRALTNSLLVIVPTLVVVVVLGSMAAWAYARSSSLPMKIAYSLTVLSILLPPAILPTVYELQTLHIDGTRLGYFLVMTGTRIGTVVFLATGFIKALPRDLEEAALTDGANRLQVYRIIILPLLVPVLLVGCVILIISTWNDFFFASFLLQGSDRATLPLALYQFASASTDVSAMRWNLIFAHIVLTSLPLILLYLLVQRRVVGGLAEGGIKG</sequence>
<comment type="similarity">
    <text evidence="7">Belongs to the binding-protein-dependent transport system permease family.</text>
</comment>
<feature type="transmembrane region" description="Helical" evidence="7">
    <location>
        <begin position="247"/>
        <end position="266"/>
    </location>
</feature>
<evidence type="ECO:0000313" key="9">
    <source>
        <dbReference type="EMBL" id="SED12746.1"/>
    </source>
</evidence>
<dbReference type="STRING" id="208445.SAMN04489727_6534"/>
<feature type="transmembrane region" description="Helical" evidence="7">
    <location>
        <begin position="183"/>
        <end position="208"/>
    </location>
</feature>